<comment type="caution">
    <text evidence="6">The sequence shown here is derived from an EMBL/GenBank/DDBJ whole genome shotgun (WGS) entry which is preliminary data.</text>
</comment>
<feature type="compositionally biased region" description="Low complexity" evidence="4">
    <location>
        <begin position="7"/>
        <end position="21"/>
    </location>
</feature>
<dbReference type="Pfam" id="PF01765">
    <property type="entry name" value="RRF"/>
    <property type="match status" value="1"/>
</dbReference>
<dbReference type="EMBL" id="AZGY01000016">
    <property type="protein sequence ID" value="KZZ92061.1"/>
    <property type="molecule type" value="Genomic_DNA"/>
</dbReference>
<evidence type="ECO:0000256" key="4">
    <source>
        <dbReference type="SAM" id="MobiDB-lite"/>
    </source>
</evidence>
<dbReference type="PANTHER" id="PTHR20982:SF3">
    <property type="entry name" value="MITOCHONDRIAL RIBOSOME RECYCLING FACTOR PSEUDO 1"/>
    <property type="match status" value="1"/>
</dbReference>
<evidence type="ECO:0000259" key="5">
    <source>
        <dbReference type="Pfam" id="PF01765"/>
    </source>
</evidence>
<organism evidence="6 7">
    <name type="scientific">Moelleriella libera RCEF 2490</name>
    <dbReference type="NCBI Taxonomy" id="1081109"/>
    <lineage>
        <taxon>Eukaryota</taxon>
        <taxon>Fungi</taxon>
        <taxon>Dikarya</taxon>
        <taxon>Ascomycota</taxon>
        <taxon>Pezizomycotina</taxon>
        <taxon>Sordariomycetes</taxon>
        <taxon>Hypocreomycetidae</taxon>
        <taxon>Hypocreales</taxon>
        <taxon>Clavicipitaceae</taxon>
        <taxon>Moelleriella</taxon>
    </lineage>
</organism>
<evidence type="ECO:0000256" key="2">
    <source>
        <dbReference type="ARBA" id="ARBA00022917"/>
    </source>
</evidence>
<comment type="similarity">
    <text evidence="1">Belongs to the RRF family.</text>
</comment>
<feature type="region of interest" description="Disordered" evidence="4">
    <location>
        <begin position="46"/>
        <end position="102"/>
    </location>
</feature>
<accession>A0A167Z284</accession>
<evidence type="ECO:0000256" key="3">
    <source>
        <dbReference type="ARBA" id="ARBA00024909"/>
    </source>
</evidence>
<dbReference type="PANTHER" id="PTHR20982">
    <property type="entry name" value="RIBOSOME RECYCLING FACTOR"/>
    <property type="match status" value="1"/>
</dbReference>
<reference evidence="6 7" key="1">
    <citation type="journal article" date="2016" name="Genome Biol. Evol.">
        <title>Divergent and convergent evolution of fungal pathogenicity.</title>
        <authorList>
            <person name="Shang Y."/>
            <person name="Xiao G."/>
            <person name="Zheng P."/>
            <person name="Cen K."/>
            <person name="Zhan S."/>
            <person name="Wang C."/>
        </authorList>
    </citation>
    <scope>NUCLEOTIDE SEQUENCE [LARGE SCALE GENOMIC DNA]</scope>
    <source>
        <strain evidence="6 7">RCEF 2490</strain>
    </source>
</reference>
<proteinExistence type="inferred from homology"/>
<feature type="compositionally biased region" description="Basic and acidic residues" evidence="4">
    <location>
        <begin position="80"/>
        <end position="91"/>
    </location>
</feature>
<gene>
    <name evidence="6" type="ORF">AAL_06271</name>
</gene>
<dbReference type="AlphaFoldDB" id="A0A167Z284"/>
<evidence type="ECO:0000256" key="1">
    <source>
        <dbReference type="ARBA" id="ARBA00005912"/>
    </source>
</evidence>
<dbReference type="InterPro" id="IPR023584">
    <property type="entry name" value="Ribosome_recyc_fac_dom"/>
</dbReference>
<name>A0A167Z284_9HYPO</name>
<evidence type="ECO:0000313" key="6">
    <source>
        <dbReference type="EMBL" id="KZZ92061.1"/>
    </source>
</evidence>
<dbReference type="GO" id="GO:0043023">
    <property type="term" value="F:ribosomal large subunit binding"/>
    <property type="evidence" value="ECO:0007669"/>
    <property type="project" value="TreeGrafter"/>
</dbReference>
<dbReference type="InterPro" id="IPR002661">
    <property type="entry name" value="Ribosome_recyc_fac"/>
</dbReference>
<dbReference type="InterPro" id="IPR036191">
    <property type="entry name" value="RRF_sf"/>
</dbReference>
<sequence>MASTAGRLLSRALRLPRSSVSVATARSIPLREARRIHATPIAWKKRKIAAAPNSPPQAQNSADATSSRSSSSSSSGGGGIDKHNHASDFDGKGPNPQDPLDLRGLRQMFNATAAHYEAELQTILHGGAFNPSVLAALPVHVKGTSSSSDNNNNTADGVFPLGELAQVVPRAARTISLLVNDRAYIKPIMSAVQSSPEFNQQPQRAEDNDLELVLRAPPQRRDDVALKIRDAAQEWREHVRNTRTKWEKVVKTWRRDRLLLKDVQVRVAQQIQKNQDIEMGKITKAERIAWYTLKDEATEKRGSLK</sequence>
<keyword evidence="7" id="KW-1185">Reference proteome</keyword>
<protein>
    <submittedName>
        <fullName evidence="6">Ribosome recycling factor domain protein</fullName>
    </submittedName>
</protein>
<dbReference type="Gene3D" id="3.30.1360.40">
    <property type="match status" value="1"/>
</dbReference>
<dbReference type="GO" id="GO:0005739">
    <property type="term" value="C:mitochondrion"/>
    <property type="evidence" value="ECO:0007669"/>
    <property type="project" value="TreeGrafter"/>
</dbReference>
<dbReference type="Gene3D" id="1.10.132.20">
    <property type="entry name" value="Ribosome-recycling factor"/>
    <property type="match status" value="1"/>
</dbReference>
<comment type="function">
    <text evidence="3">Necessary for protein synthesis in mitochondria. Functions as a ribosome recycling factor in mitochondria.</text>
</comment>
<dbReference type="OrthoDB" id="407355at2759"/>
<evidence type="ECO:0000313" key="7">
    <source>
        <dbReference type="Proteomes" id="UP000078544"/>
    </source>
</evidence>
<feature type="compositionally biased region" description="Low complexity" evidence="4">
    <location>
        <begin position="49"/>
        <end position="74"/>
    </location>
</feature>
<dbReference type="SUPFAM" id="SSF55194">
    <property type="entry name" value="Ribosome recycling factor, RRF"/>
    <property type="match status" value="1"/>
</dbReference>
<dbReference type="Proteomes" id="UP000078544">
    <property type="component" value="Unassembled WGS sequence"/>
</dbReference>
<feature type="region of interest" description="Disordered" evidence="4">
    <location>
        <begin position="1"/>
        <end position="24"/>
    </location>
</feature>
<dbReference type="STRING" id="1081109.A0A167Z284"/>
<feature type="domain" description="Ribosome recycling factor" evidence="5">
    <location>
        <begin position="117"/>
        <end position="285"/>
    </location>
</feature>
<dbReference type="GO" id="GO:0006412">
    <property type="term" value="P:translation"/>
    <property type="evidence" value="ECO:0007669"/>
    <property type="project" value="UniProtKB-KW"/>
</dbReference>
<keyword evidence="2" id="KW-0648">Protein biosynthesis</keyword>